<dbReference type="PROSITE" id="PS00626">
    <property type="entry name" value="RCC1_2"/>
    <property type="match status" value="4"/>
</dbReference>
<dbReference type="InterPro" id="IPR058923">
    <property type="entry name" value="RCC1-like_dom"/>
</dbReference>
<dbReference type="FunCoup" id="A0A1C7NGV0">
    <property type="interactions" value="33"/>
</dbReference>
<dbReference type="SUPFAM" id="SSF50985">
    <property type="entry name" value="RCC1/BLIP-II"/>
    <property type="match status" value="1"/>
</dbReference>
<dbReference type="InterPro" id="IPR009091">
    <property type="entry name" value="RCC1/BLIP-II"/>
</dbReference>
<evidence type="ECO:0000256" key="1">
    <source>
        <dbReference type="ARBA" id="ARBA00022737"/>
    </source>
</evidence>
<dbReference type="PROSITE" id="PS50012">
    <property type="entry name" value="RCC1_3"/>
    <property type="match status" value="4"/>
</dbReference>
<keyword evidence="5" id="KW-1185">Reference proteome</keyword>
<dbReference type="Gene3D" id="2.130.10.30">
    <property type="entry name" value="Regulator of chromosome condensation 1/beta-lactamase-inhibitor protein II"/>
    <property type="match status" value="2"/>
</dbReference>
<feature type="repeat" description="RCC1" evidence="2">
    <location>
        <begin position="2"/>
        <end position="54"/>
    </location>
</feature>
<evidence type="ECO:0000259" key="3">
    <source>
        <dbReference type="Pfam" id="PF25390"/>
    </source>
</evidence>
<feature type="repeat" description="RCC1" evidence="2">
    <location>
        <begin position="153"/>
        <end position="209"/>
    </location>
</feature>
<feature type="domain" description="RCC1-like" evidence="3">
    <location>
        <begin position="4"/>
        <end position="329"/>
    </location>
</feature>
<reference evidence="4 5" key="1">
    <citation type="submission" date="2016-03" db="EMBL/GenBank/DDBJ databases">
        <title>Choanephora cucurbitarum.</title>
        <authorList>
            <person name="Min B."/>
            <person name="Park H."/>
            <person name="Park J.-H."/>
            <person name="Shin H.-D."/>
            <person name="Choi I.-G."/>
        </authorList>
    </citation>
    <scope>NUCLEOTIDE SEQUENCE [LARGE SCALE GENOMIC DNA]</scope>
    <source>
        <strain evidence="4 5">KUS-F28377</strain>
    </source>
</reference>
<evidence type="ECO:0000256" key="2">
    <source>
        <dbReference type="PROSITE-ProRule" id="PRU00235"/>
    </source>
</evidence>
<dbReference type="OrthoDB" id="5370059at2759"/>
<dbReference type="STRING" id="101091.A0A1C7NGV0"/>
<gene>
    <name evidence="4" type="ORF">A0J61_03613</name>
</gene>
<organism evidence="4 5">
    <name type="scientific">Choanephora cucurbitarum</name>
    <dbReference type="NCBI Taxonomy" id="101091"/>
    <lineage>
        <taxon>Eukaryota</taxon>
        <taxon>Fungi</taxon>
        <taxon>Fungi incertae sedis</taxon>
        <taxon>Mucoromycota</taxon>
        <taxon>Mucoromycotina</taxon>
        <taxon>Mucoromycetes</taxon>
        <taxon>Mucorales</taxon>
        <taxon>Mucorineae</taxon>
        <taxon>Choanephoraceae</taxon>
        <taxon>Choanephoroideae</taxon>
        <taxon>Choanephora</taxon>
    </lineage>
</organism>
<protein>
    <submittedName>
        <fullName evidence="4">RCC1 repeat-containing protein C10F6.04</fullName>
    </submittedName>
</protein>
<dbReference type="InterPro" id="IPR000408">
    <property type="entry name" value="Reg_chr_condens"/>
</dbReference>
<dbReference type="Proteomes" id="UP000093000">
    <property type="component" value="Unassembled WGS sequence"/>
</dbReference>
<feature type="repeat" description="RCC1" evidence="2">
    <location>
        <begin position="106"/>
        <end position="152"/>
    </location>
</feature>
<evidence type="ECO:0000313" key="4">
    <source>
        <dbReference type="EMBL" id="OBZ88327.1"/>
    </source>
</evidence>
<evidence type="ECO:0000313" key="5">
    <source>
        <dbReference type="Proteomes" id="UP000093000"/>
    </source>
</evidence>
<dbReference type="Pfam" id="PF25390">
    <property type="entry name" value="WD40_RLD"/>
    <property type="match status" value="1"/>
</dbReference>
<dbReference type="PANTHER" id="PTHR22870">
    <property type="entry name" value="REGULATOR OF CHROMOSOME CONDENSATION"/>
    <property type="match status" value="1"/>
</dbReference>
<accession>A0A1C7NGV0</accession>
<keyword evidence="1" id="KW-0677">Repeat</keyword>
<dbReference type="EMBL" id="LUGH01000159">
    <property type="protein sequence ID" value="OBZ88327.1"/>
    <property type="molecule type" value="Genomic_DNA"/>
</dbReference>
<name>A0A1C7NGV0_9FUNG</name>
<feature type="repeat" description="RCC1" evidence="2">
    <location>
        <begin position="249"/>
        <end position="287"/>
    </location>
</feature>
<dbReference type="PANTHER" id="PTHR22870:SF466">
    <property type="entry name" value="ANKYRIN REPEAT-CONTAINING PROTEIN"/>
    <property type="match status" value="1"/>
</dbReference>
<proteinExistence type="predicted"/>
<dbReference type="InParanoid" id="A0A1C7NGV0"/>
<dbReference type="PRINTS" id="PR00633">
    <property type="entry name" value="RCCNDNSATION"/>
</dbReference>
<dbReference type="AlphaFoldDB" id="A0A1C7NGV0"/>
<dbReference type="InterPro" id="IPR051210">
    <property type="entry name" value="Ub_ligase/GEF_domain"/>
</dbReference>
<comment type="caution">
    <text evidence="4">The sequence shown here is derived from an EMBL/GenBank/DDBJ whole genome shotgun (WGS) entry which is preliminary data.</text>
</comment>
<sequence length="339" mass="37259">MPRLYAFGSNGHGQLGIGHIEDVNRPTPCIGIPDDQFIRKVSGGGNHSAVITTQGHVYMAGMSQKGEGLMKQLNQEWTIYQRQYSQHNWKDVSCGWASTLFVSDKGTVYGVGTSRWHELAGPTTEELVQIQGLEHIISVSCGWRHAVALDQHGQVYGWGWGKHGQLGACSPENQFDKKKDIRSVHKLNMPQPIVQIACGHLHTLLLGKDGTVYAFGSNKYQQLEQVPTAAVASIDAGWHHSAALLSQEDRLVLWGRHDHGQLGKDSIVNHVKQVACGSEHTMAITEDDQVLAWGWNEHGNCTSDQENVLDPLVAFEQKACLIAAGCATSWIVVQCTQKN</sequence>